<dbReference type="InterPro" id="IPR050465">
    <property type="entry name" value="UPF0194_transport"/>
</dbReference>
<dbReference type="Pfam" id="PF25990">
    <property type="entry name" value="Beta-barrel_YknX"/>
    <property type="match status" value="1"/>
</dbReference>
<dbReference type="Proteomes" id="UP000288227">
    <property type="component" value="Unassembled WGS sequence"/>
</dbReference>
<evidence type="ECO:0000256" key="3">
    <source>
        <dbReference type="SAM" id="Coils"/>
    </source>
</evidence>
<dbReference type="OrthoDB" id="1522431at2"/>
<sequence>MKRKILIGSSVALVSILVYFFIIKSNDGETASILSSVNKGEFRIEIETTGELEAKNSVKIMGPQSLRNFQIWQVTIQDIINEGTVVKKGDWIATLDRSEFQNKYTAKQIELDKATSKFNQTQLDTTLTMRQSRDELINLAYSVDESRIVLEQSKFEPPASIKQAEINLDKSKRAYEQAVENNKIKKKQNIEKMREVAAELRKVQAEFDGMIKVMESFNVLAPEDGMVIYEKGWDGKPIKAGSQIQMWEPTVATLPDLTKMMSKTYVNEVDVRKVKAGQVVEVGLDAYPDKKLTGVVTNVANVGEQRPNSDAKVFEVNVEINGTDPTLRPSMTTSNKIIANVINDAIFVPLESLHSQSDTITYVFLKKGLDIIKKEVVVGETNANDAIITSGLTTDDKLYLSVPSGLENKSVELLPEMNGKRSKDKEDAQVTASLVKSVNQ</sequence>
<gene>
    <name evidence="6" type="ORF">SanaruYs_20620</name>
</gene>
<protein>
    <submittedName>
        <fullName evidence="6">Membrane-fusion protein</fullName>
    </submittedName>
</protein>
<comment type="subcellular location">
    <subcellularLocation>
        <location evidence="1">Cell envelope</location>
    </subcellularLocation>
</comment>
<feature type="transmembrane region" description="Helical" evidence="4">
    <location>
        <begin position="5"/>
        <end position="23"/>
    </location>
</feature>
<dbReference type="Gene3D" id="2.40.30.170">
    <property type="match status" value="1"/>
</dbReference>
<evidence type="ECO:0000256" key="4">
    <source>
        <dbReference type="SAM" id="Phobius"/>
    </source>
</evidence>
<dbReference type="AlphaFoldDB" id="A0A401UA97"/>
<keyword evidence="4" id="KW-0472">Membrane</keyword>
<evidence type="ECO:0000256" key="1">
    <source>
        <dbReference type="ARBA" id="ARBA00004196"/>
    </source>
</evidence>
<organism evidence="6 7">
    <name type="scientific">Chryseotalea sanaruensis</name>
    <dbReference type="NCBI Taxonomy" id="2482724"/>
    <lineage>
        <taxon>Bacteria</taxon>
        <taxon>Pseudomonadati</taxon>
        <taxon>Bacteroidota</taxon>
        <taxon>Cytophagia</taxon>
        <taxon>Cytophagales</taxon>
        <taxon>Chryseotaleaceae</taxon>
        <taxon>Chryseotalea</taxon>
    </lineage>
</organism>
<comment type="caution">
    <text evidence="6">The sequence shown here is derived from an EMBL/GenBank/DDBJ whole genome shotgun (WGS) entry which is preliminary data.</text>
</comment>
<evidence type="ECO:0000313" key="7">
    <source>
        <dbReference type="Proteomes" id="UP000288227"/>
    </source>
</evidence>
<dbReference type="InterPro" id="IPR058636">
    <property type="entry name" value="Beta-barrel_YknX"/>
</dbReference>
<dbReference type="Gene3D" id="6.20.50.140">
    <property type="match status" value="1"/>
</dbReference>
<evidence type="ECO:0000256" key="2">
    <source>
        <dbReference type="ARBA" id="ARBA00023054"/>
    </source>
</evidence>
<feature type="coiled-coil region" evidence="3">
    <location>
        <begin position="161"/>
        <end position="206"/>
    </location>
</feature>
<feature type="domain" description="YknX-like beta-barrel" evidence="5">
    <location>
        <begin position="263"/>
        <end position="334"/>
    </location>
</feature>
<name>A0A401UA97_9BACT</name>
<evidence type="ECO:0000313" key="6">
    <source>
        <dbReference type="EMBL" id="GCC51833.1"/>
    </source>
</evidence>
<keyword evidence="7" id="KW-1185">Reference proteome</keyword>
<proteinExistence type="predicted"/>
<accession>A0A401UA97</accession>
<keyword evidence="4" id="KW-1133">Transmembrane helix</keyword>
<keyword evidence="4" id="KW-0812">Transmembrane</keyword>
<reference evidence="6 7" key="1">
    <citation type="submission" date="2018-11" db="EMBL/GenBank/DDBJ databases">
        <title>Chryseotalea sanarue gen. nov., sp., nov., a member of the family Cytophagaceae, isolated from a brackish lake in Hamamatsu Japan.</title>
        <authorList>
            <person name="Maejima Y."/>
            <person name="Iino T."/>
            <person name="Muraguchi Y."/>
            <person name="Fukuda K."/>
            <person name="Ohkuma M."/>
            <person name="Moriuchi R."/>
            <person name="Dohra H."/>
            <person name="Kimbara K."/>
            <person name="Shintani M."/>
        </authorList>
    </citation>
    <scope>NUCLEOTIDE SEQUENCE [LARGE SCALE GENOMIC DNA]</scope>
    <source>
        <strain evidence="6 7">Ys</strain>
    </source>
</reference>
<dbReference type="RefSeq" id="WP_127122477.1">
    <property type="nucleotide sequence ID" value="NZ_BHXQ01000003.1"/>
</dbReference>
<dbReference type="EMBL" id="BHXQ01000003">
    <property type="protein sequence ID" value="GCC51833.1"/>
    <property type="molecule type" value="Genomic_DNA"/>
</dbReference>
<keyword evidence="2 3" id="KW-0175">Coiled coil</keyword>
<dbReference type="GO" id="GO:0030313">
    <property type="term" value="C:cell envelope"/>
    <property type="evidence" value="ECO:0007669"/>
    <property type="project" value="UniProtKB-SubCell"/>
</dbReference>
<dbReference type="PANTHER" id="PTHR32347">
    <property type="entry name" value="EFFLUX SYSTEM COMPONENT YKNX-RELATED"/>
    <property type="match status" value="1"/>
</dbReference>
<evidence type="ECO:0000259" key="5">
    <source>
        <dbReference type="Pfam" id="PF25990"/>
    </source>
</evidence>